<organism evidence="2 3">
    <name type="scientific">Candidatus Yonathbacteria bacterium RIFCSPHIGHO2_01_FULL_51_10</name>
    <dbReference type="NCBI Taxonomy" id="1802723"/>
    <lineage>
        <taxon>Bacteria</taxon>
        <taxon>Candidatus Yonathiibacteriota</taxon>
    </lineage>
</organism>
<feature type="transmembrane region" description="Helical" evidence="1">
    <location>
        <begin position="119"/>
        <end position="139"/>
    </location>
</feature>
<reference evidence="2 3" key="1">
    <citation type="journal article" date="2016" name="Nat. Commun.">
        <title>Thousands of microbial genomes shed light on interconnected biogeochemical processes in an aquifer system.</title>
        <authorList>
            <person name="Anantharaman K."/>
            <person name="Brown C.T."/>
            <person name="Hug L.A."/>
            <person name="Sharon I."/>
            <person name="Castelle C.J."/>
            <person name="Probst A.J."/>
            <person name="Thomas B.C."/>
            <person name="Singh A."/>
            <person name="Wilkins M.J."/>
            <person name="Karaoz U."/>
            <person name="Brodie E.L."/>
            <person name="Williams K.H."/>
            <person name="Hubbard S.S."/>
            <person name="Banfield J.F."/>
        </authorList>
    </citation>
    <scope>NUCLEOTIDE SEQUENCE [LARGE SCALE GENOMIC DNA]</scope>
</reference>
<feature type="transmembrane region" description="Helical" evidence="1">
    <location>
        <begin position="43"/>
        <end position="61"/>
    </location>
</feature>
<gene>
    <name evidence="2" type="ORF">A2675_04260</name>
</gene>
<dbReference type="Pfam" id="PF13367">
    <property type="entry name" value="PrsW-protease"/>
    <property type="match status" value="1"/>
</dbReference>
<dbReference type="PANTHER" id="PTHR36844:SF1">
    <property type="entry name" value="PROTEASE PRSW"/>
    <property type="match status" value="1"/>
</dbReference>
<dbReference type="InterPro" id="IPR026898">
    <property type="entry name" value="PrsW"/>
</dbReference>
<sequence length="249" mass="26926">MAAIVLTIPQAFLLSLAGGILPVLIWLWFWLKEDREHPEPKRLTALAFCGGMITALAAVPIEQSLFAFATSGATSYADALVAYPHLVVLFAGVEELFKYFAFALVALGSRYFDEPIDALIYMITVALGFAAAENTLYLLNTITQSGLVLGLLNGNLRFIGATLLHVASSAFIGIALGFAFYRGFSMRIAATIVGILAATSLHAVFNFSILKVQSIGDALGTFAIFWSISVLIILIFERIKRVYPVNPIA</sequence>
<dbReference type="STRING" id="1802723.A2675_04260"/>
<feature type="transmembrane region" description="Helical" evidence="1">
    <location>
        <begin position="159"/>
        <end position="181"/>
    </location>
</feature>
<feature type="transmembrane region" description="Helical" evidence="1">
    <location>
        <begin position="12"/>
        <end position="31"/>
    </location>
</feature>
<keyword evidence="1" id="KW-1133">Transmembrane helix</keyword>
<feature type="transmembrane region" description="Helical" evidence="1">
    <location>
        <begin position="188"/>
        <end position="209"/>
    </location>
</feature>
<dbReference type="Proteomes" id="UP000176997">
    <property type="component" value="Unassembled WGS sequence"/>
</dbReference>
<evidence type="ECO:0000313" key="3">
    <source>
        <dbReference type="Proteomes" id="UP000176997"/>
    </source>
</evidence>
<comment type="caution">
    <text evidence="2">The sequence shown here is derived from an EMBL/GenBank/DDBJ whole genome shotgun (WGS) entry which is preliminary data.</text>
</comment>
<feature type="transmembrane region" description="Helical" evidence="1">
    <location>
        <begin position="81"/>
        <end position="107"/>
    </location>
</feature>
<accession>A0A1G2S852</accession>
<dbReference type="AlphaFoldDB" id="A0A1G2S852"/>
<dbReference type="EMBL" id="MHUS01000023">
    <property type="protein sequence ID" value="OHA80451.1"/>
    <property type="molecule type" value="Genomic_DNA"/>
</dbReference>
<feature type="transmembrane region" description="Helical" evidence="1">
    <location>
        <begin position="215"/>
        <end position="236"/>
    </location>
</feature>
<evidence type="ECO:0000256" key="1">
    <source>
        <dbReference type="SAM" id="Phobius"/>
    </source>
</evidence>
<proteinExistence type="predicted"/>
<name>A0A1G2S852_9BACT</name>
<dbReference type="PANTHER" id="PTHR36844">
    <property type="entry name" value="PROTEASE PRSW"/>
    <property type="match status" value="1"/>
</dbReference>
<protein>
    <recommendedName>
        <fullName evidence="4">Protease PrsW</fullName>
    </recommendedName>
</protein>
<keyword evidence="1" id="KW-0472">Membrane</keyword>
<evidence type="ECO:0008006" key="4">
    <source>
        <dbReference type="Google" id="ProtNLM"/>
    </source>
</evidence>
<dbReference type="GO" id="GO:0008233">
    <property type="term" value="F:peptidase activity"/>
    <property type="evidence" value="ECO:0007669"/>
    <property type="project" value="InterPro"/>
</dbReference>
<evidence type="ECO:0000313" key="2">
    <source>
        <dbReference type="EMBL" id="OHA80451.1"/>
    </source>
</evidence>
<keyword evidence="1" id="KW-0812">Transmembrane</keyword>